<dbReference type="AlphaFoldDB" id="A0A2V5KQE9"/>
<dbReference type="Pfam" id="PF01145">
    <property type="entry name" value="Band_7"/>
    <property type="match status" value="1"/>
</dbReference>
<keyword evidence="2" id="KW-1133">Transmembrane helix</keyword>
<reference evidence="4 5" key="1">
    <citation type="submission" date="2018-05" db="EMBL/GenBank/DDBJ databases">
        <title>Paenibacillus flagellatus sp. nov., isolated from selenium mineral soil.</title>
        <authorList>
            <person name="Dai X."/>
        </authorList>
    </citation>
    <scope>NUCLEOTIDE SEQUENCE [LARGE SCALE GENOMIC DNA]</scope>
    <source>
        <strain evidence="4 5">DXL2</strain>
    </source>
</reference>
<comment type="caution">
    <text evidence="4">The sequence shown here is derived from an EMBL/GenBank/DDBJ whole genome shotgun (WGS) entry which is preliminary data.</text>
</comment>
<dbReference type="Gene3D" id="3.30.479.30">
    <property type="entry name" value="Band 7 domain"/>
    <property type="match status" value="1"/>
</dbReference>
<feature type="coiled-coil region" evidence="1">
    <location>
        <begin position="238"/>
        <end position="267"/>
    </location>
</feature>
<dbReference type="PRINTS" id="PR00679">
    <property type="entry name" value="PROHIBITIN"/>
</dbReference>
<dbReference type="PANTHER" id="PTHR23222">
    <property type="entry name" value="PROHIBITIN"/>
    <property type="match status" value="1"/>
</dbReference>
<evidence type="ECO:0000256" key="1">
    <source>
        <dbReference type="SAM" id="Coils"/>
    </source>
</evidence>
<dbReference type="InterPro" id="IPR000163">
    <property type="entry name" value="Prohibitin"/>
</dbReference>
<dbReference type="InterPro" id="IPR001107">
    <property type="entry name" value="Band_7"/>
</dbReference>
<dbReference type="Proteomes" id="UP000247476">
    <property type="component" value="Unassembled WGS sequence"/>
</dbReference>
<keyword evidence="5" id="KW-1185">Reference proteome</keyword>
<accession>A0A2V5KQE9</accession>
<feature type="transmembrane region" description="Helical" evidence="2">
    <location>
        <begin position="47"/>
        <end position="66"/>
    </location>
</feature>
<keyword evidence="2" id="KW-0812">Transmembrane</keyword>
<sequence>MEPTERSSSPKPNAHSTVLNNVAYRTIERSQHTVSEPKTVSSPNPKLISKGITGLVVVIVIALLAFQSFTIVEAGHRGVVLQLGAVQPKVMEEGLHFKIPFIQTVIPIEVRVQKAESNQVSASRDLQTVSTTLAVNYHLDGATINNLYQNVGLEYRGRIVDPAIGESLKAVTAQYTAEDLISKRSEVSAKVKEVLAAKLSLYNMILDDINITEFKFSEEFDRAIEQKQIAEQQALKSKLDLERIKIEKEQEITRAQAQAEALRLQKQEVTPELIELREIEAQLKAIEKWDGKLPNVTGGATPFINVQP</sequence>
<dbReference type="EMBL" id="QJVJ01000007">
    <property type="protein sequence ID" value="PYI53537.1"/>
    <property type="molecule type" value="Genomic_DNA"/>
</dbReference>
<evidence type="ECO:0000313" key="5">
    <source>
        <dbReference type="Proteomes" id="UP000247476"/>
    </source>
</evidence>
<dbReference type="SUPFAM" id="SSF117892">
    <property type="entry name" value="Band 7/SPFH domain"/>
    <property type="match status" value="1"/>
</dbReference>
<dbReference type="SMART" id="SM00244">
    <property type="entry name" value="PHB"/>
    <property type="match status" value="1"/>
</dbReference>
<name>A0A2V5KQE9_9BACL</name>
<organism evidence="4 5">
    <name type="scientific">Paenibacillus flagellatus</name>
    <dbReference type="NCBI Taxonomy" id="2211139"/>
    <lineage>
        <taxon>Bacteria</taxon>
        <taxon>Bacillati</taxon>
        <taxon>Bacillota</taxon>
        <taxon>Bacilli</taxon>
        <taxon>Bacillales</taxon>
        <taxon>Paenibacillaceae</taxon>
        <taxon>Paenibacillus</taxon>
    </lineage>
</organism>
<gene>
    <name evidence="4" type="ORF">DLM86_17395</name>
</gene>
<protein>
    <submittedName>
        <fullName evidence="4">HflC protein</fullName>
    </submittedName>
</protein>
<keyword evidence="1" id="KW-0175">Coiled coil</keyword>
<dbReference type="CDD" id="cd03401">
    <property type="entry name" value="SPFH_prohibitin"/>
    <property type="match status" value="1"/>
</dbReference>
<evidence type="ECO:0000256" key="2">
    <source>
        <dbReference type="SAM" id="Phobius"/>
    </source>
</evidence>
<dbReference type="InterPro" id="IPR036013">
    <property type="entry name" value="Band_7/SPFH_dom_sf"/>
</dbReference>
<dbReference type="GO" id="GO:0016020">
    <property type="term" value="C:membrane"/>
    <property type="evidence" value="ECO:0007669"/>
    <property type="project" value="InterPro"/>
</dbReference>
<dbReference type="OrthoDB" id="9812991at2"/>
<dbReference type="PANTHER" id="PTHR23222:SF0">
    <property type="entry name" value="PROHIBITIN 1"/>
    <property type="match status" value="1"/>
</dbReference>
<keyword evidence="2" id="KW-0472">Membrane</keyword>
<evidence type="ECO:0000259" key="3">
    <source>
        <dbReference type="SMART" id="SM00244"/>
    </source>
</evidence>
<proteinExistence type="predicted"/>
<feature type="domain" description="Band 7" evidence="3">
    <location>
        <begin position="67"/>
        <end position="228"/>
    </location>
</feature>
<evidence type="ECO:0000313" key="4">
    <source>
        <dbReference type="EMBL" id="PYI53537.1"/>
    </source>
</evidence>